<keyword evidence="2" id="KW-0489">Methyltransferase</keyword>
<organism evidence="2 3">
    <name type="scientific">Paenibacillus rhizosphaerae</name>
    <dbReference type="NCBI Taxonomy" id="297318"/>
    <lineage>
        <taxon>Bacteria</taxon>
        <taxon>Bacillati</taxon>
        <taxon>Bacillota</taxon>
        <taxon>Bacilli</taxon>
        <taxon>Bacillales</taxon>
        <taxon>Paenibacillaceae</taxon>
        <taxon>Paenibacillus</taxon>
    </lineage>
</organism>
<dbReference type="Pfam" id="PF13847">
    <property type="entry name" value="Methyltransf_31"/>
    <property type="match status" value="1"/>
</dbReference>
<feature type="domain" description="Methyltransferase" evidence="1">
    <location>
        <begin position="38"/>
        <end position="140"/>
    </location>
</feature>
<name>A0A1R1F4C3_9BACL</name>
<dbReference type="AlphaFoldDB" id="A0A1R1F4C3"/>
<dbReference type="CDD" id="cd02440">
    <property type="entry name" value="AdoMet_MTases"/>
    <property type="match status" value="1"/>
</dbReference>
<dbReference type="SUPFAM" id="SSF53335">
    <property type="entry name" value="S-adenosyl-L-methionine-dependent methyltransferases"/>
    <property type="match status" value="1"/>
</dbReference>
<protein>
    <submittedName>
        <fullName evidence="2">Methyltransferase</fullName>
    </submittedName>
</protein>
<dbReference type="Gene3D" id="1.10.150.350">
    <property type="match status" value="1"/>
</dbReference>
<gene>
    <name evidence="2" type="ORF">BK138_10695</name>
</gene>
<proteinExistence type="predicted"/>
<reference evidence="2 3" key="1">
    <citation type="submission" date="2016-11" db="EMBL/GenBank/DDBJ databases">
        <title>Paenibacillus species isolates.</title>
        <authorList>
            <person name="Beno S.M."/>
        </authorList>
    </citation>
    <scope>NUCLEOTIDE SEQUENCE [LARGE SCALE GENOMIC DNA]</scope>
    <source>
        <strain evidence="2 3">FSL R5-0378</strain>
    </source>
</reference>
<dbReference type="InterPro" id="IPR029063">
    <property type="entry name" value="SAM-dependent_MTases_sf"/>
</dbReference>
<dbReference type="EMBL" id="MRTP01000001">
    <property type="protein sequence ID" value="OMF58917.1"/>
    <property type="molecule type" value="Genomic_DNA"/>
</dbReference>
<dbReference type="Gene3D" id="3.40.50.150">
    <property type="entry name" value="Vaccinia Virus protein VP39"/>
    <property type="match status" value="1"/>
</dbReference>
<dbReference type="RefSeq" id="WP_076169165.1">
    <property type="nucleotide sequence ID" value="NZ_MRTP01000001.1"/>
</dbReference>
<comment type="caution">
    <text evidence="2">The sequence shown here is derived from an EMBL/GenBank/DDBJ whole genome shotgun (WGS) entry which is preliminary data.</text>
</comment>
<dbReference type="Proteomes" id="UP000187172">
    <property type="component" value="Unassembled WGS sequence"/>
</dbReference>
<dbReference type="GO" id="GO:0032259">
    <property type="term" value="P:methylation"/>
    <property type="evidence" value="ECO:0007669"/>
    <property type="project" value="UniProtKB-KW"/>
</dbReference>
<dbReference type="STRING" id="297318.BK138_10695"/>
<dbReference type="InterPro" id="IPR025714">
    <property type="entry name" value="Methyltranfer_dom"/>
</dbReference>
<accession>A0A1R1F4C3</accession>
<keyword evidence="2" id="KW-0808">Transferase</keyword>
<evidence type="ECO:0000313" key="2">
    <source>
        <dbReference type="EMBL" id="OMF58917.1"/>
    </source>
</evidence>
<evidence type="ECO:0000259" key="1">
    <source>
        <dbReference type="Pfam" id="PF13847"/>
    </source>
</evidence>
<sequence>MEPYYWDGQIEYLKRSTALYYNDDYIDFLIHRVWNIDDPVRIVDFGCGFGHLGLRLLPLLPAGSEYVGVDAGVKLIEHARELFRNLPYRSEFIAADFNSVCFDEEFDLAVCHAVLLHMNDPLCTLKRMKASVKPEGKVAAFEPHWIGNSAGFHLDGMDQSTVIPLGQLQELFERDLKRTGKDGNIGIKLPLYFNRLGLRNVQCRMSDKVNIYDPTAKIGTDIYEAMQFSNPGERSAFIDSLLKREMSMEEAIRQYECENAMSEFFTSSTAATYAAGMKITFGTV</sequence>
<dbReference type="GO" id="GO:0008168">
    <property type="term" value="F:methyltransferase activity"/>
    <property type="evidence" value="ECO:0007669"/>
    <property type="project" value="UniProtKB-KW"/>
</dbReference>
<keyword evidence="3" id="KW-1185">Reference proteome</keyword>
<dbReference type="PANTHER" id="PTHR43861">
    <property type="entry name" value="TRANS-ACONITATE 2-METHYLTRANSFERASE-RELATED"/>
    <property type="match status" value="1"/>
</dbReference>
<evidence type="ECO:0000313" key="3">
    <source>
        <dbReference type="Proteomes" id="UP000187172"/>
    </source>
</evidence>